<gene>
    <name evidence="7" type="ORF">ACFQVD_14360</name>
</gene>
<feature type="transmembrane region" description="Helical" evidence="6">
    <location>
        <begin position="195"/>
        <end position="218"/>
    </location>
</feature>
<evidence type="ECO:0000256" key="4">
    <source>
        <dbReference type="ARBA" id="ARBA00022989"/>
    </source>
</evidence>
<keyword evidence="8" id="KW-1185">Reference proteome</keyword>
<dbReference type="Pfam" id="PF03741">
    <property type="entry name" value="TerC"/>
    <property type="match status" value="1"/>
</dbReference>
<evidence type="ECO:0000256" key="1">
    <source>
        <dbReference type="ARBA" id="ARBA00004141"/>
    </source>
</evidence>
<dbReference type="InterPro" id="IPR022369">
    <property type="entry name" value="Integral_membrane_TerC_rswitch"/>
</dbReference>
<evidence type="ECO:0000313" key="7">
    <source>
        <dbReference type="EMBL" id="MFC7601282.1"/>
    </source>
</evidence>
<evidence type="ECO:0000256" key="3">
    <source>
        <dbReference type="ARBA" id="ARBA00022692"/>
    </source>
</evidence>
<feature type="transmembrane region" description="Helical" evidence="6">
    <location>
        <begin position="224"/>
        <end position="245"/>
    </location>
</feature>
<protein>
    <submittedName>
        <fullName evidence="7">TerC family protein</fullName>
    </submittedName>
</protein>
<feature type="transmembrane region" description="Helical" evidence="6">
    <location>
        <begin position="132"/>
        <end position="149"/>
    </location>
</feature>
<dbReference type="PANTHER" id="PTHR30238:SF0">
    <property type="entry name" value="THYLAKOID MEMBRANE PROTEIN TERC, CHLOROPLASTIC"/>
    <property type="match status" value="1"/>
</dbReference>
<name>A0ABW2SYS2_9ACTN</name>
<proteinExistence type="inferred from homology"/>
<feature type="transmembrane region" description="Helical" evidence="6">
    <location>
        <begin position="104"/>
        <end position="126"/>
    </location>
</feature>
<comment type="caution">
    <text evidence="7">The sequence shown here is derived from an EMBL/GenBank/DDBJ whole genome shotgun (WGS) entry which is preliminary data.</text>
</comment>
<evidence type="ECO:0000313" key="8">
    <source>
        <dbReference type="Proteomes" id="UP001596514"/>
    </source>
</evidence>
<comment type="similarity">
    <text evidence="2">Belongs to the TerC family.</text>
</comment>
<keyword evidence="3 6" id="KW-0812">Transmembrane</keyword>
<keyword evidence="5 6" id="KW-0472">Membrane</keyword>
<reference evidence="8" key="1">
    <citation type="journal article" date="2019" name="Int. J. Syst. Evol. Microbiol.">
        <title>The Global Catalogue of Microorganisms (GCM) 10K type strain sequencing project: providing services to taxonomists for standard genome sequencing and annotation.</title>
        <authorList>
            <consortium name="The Broad Institute Genomics Platform"/>
            <consortium name="The Broad Institute Genome Sequencing Center for Infectious Disease"/>
            <person name="Wu L."/>
            <person name="Ma J."/>
        </authorList>
    </citation>
    <scope>NUCLEOTIDE SEQUENCE [LARGE SCALE GENOMIC DNA]</scope>
    <source>
        <strain evidence="8">JCM 10083</strain>
    </source>
</reference>
<dbReference type="InterPro" id="IPR005496">
    <property type="entry name" value="Integral_membrane_TerC"/>
</dbReference>
<comment type="subcellular location">
    <subcellularLocation>
        <location evidence="1">Membrane</location>
        <topology evidence="1">Multi-pass membrane protein</topology>
    </subcellularLocation>
</comment>
<keyword evidence="4 6" id="KW-1133">Transmembrane helix</keyword>
<dbReference type="RefSeq" id="WP_343968995.1">
    <property type="nucleotide sequence ID" value="NZ_BAAAGK010000069.1"/>
</dbReference>
<feature type="transmembrane region" description="Helical" evidence="6">
    <location>
        <begin position="288"/>
        <end position="308"/>
    </location>
</feature>
<dbReference type="PANTHER" id="PTHR30238">
    <property type="entry name" value="MEMBRANE BOUND PREDICTED REDOX MODULATOR"/>
    <property type="match status" value="1"/>
</dbReference>
<dbReference type="NCBIfam" id="TIGR03718">
    <property type="entry name" value="R_switched_Alx"/>
    <property type="match status" value="1"/>
</dbReference>
<feature type="transmembrane region" description="Helical" evidence="6">
    <location>
        <begin position="73"/>
        <end position="92"/>
    </location>
</feature>
<sequence>MIVPVWAWLAVIGGLLVVLAFDLWIVDRGEPREFSLKQAGFWVSFYVTLAVIFGIVLWIFAGPTSAGQFFAGYITEYSLSVDNLFVFYIIMTRFAVPRIYQHKVLLIGILMALVMRSIFIALGAAALANFGWLFYVFGLFLIYTAVQLVRQFGQEEDLPENAVLRWARRVLPHTDDYVGSKVVVKVNGRRMVTPLLIVMIAIGTTDLLFALDSIPAIFGLTTDAFIVFTANAFALMGLRQLYFLLGGLLQRLVYLSYGLAFILGFIGVKLILEALHSSGVSWAPEVPIWVSLSVIVVTMAVTTVISLAKVRRDARAGKENTTPASVEQG</sequence>
<evidence type="ECO:0000256" key="5">
    <source>
        <dbReference type="ARBA" id="ARBA00023136"/>
    </source>
</evidence>
<organism evidence="7 8">
    <name type="scientific">Streptosporangium amethystogenes subsp. fukuiense</name>
    <dbReference type="NCBI Taxonomy" id="698418"/>
    <lineage>
        <taxon>Bacteria</taxon>
        <taxon>Bacillati</taxon>
        <taxon>Actinomycetota</taxon>
        <taxon>Actinomycetes</taxon>
        <taxon>Streptosporangiales</taxon>
        <taxon>Streptosporangiaceae</taxon>
        <taxon>Streptosporangium</taxon>
    </lineage>
</organism>
<dbReference type="EMBL" id="JBHTEE010000001">
    <property type="protein sequence ID" value="MFC7601282.1"/>
    <property type="molecule type" value="Genomic_DNA"/>
</dbReference>
<feature type="transmembrane region" description="Helical" evidence="6">
    <location>
        <begin position="6"/>
        <end position="27"/>
    </location>
</feature>
<feature type="transmembrane region" description="Helical" evidence="6">
    <location>
        <begin position="39"/>
        <end position="61"/>
    </location>
</feature>
<accession>A0ABW2SYS2</accession>
<evidence type="ECO:0000256" key="6">
    <source>
        <dbReference type="SAM" id="Phobius"/>
    </source>
</evidence>
<feature type="transmembrane region" description="Helical" evidence="6">
    <location>
        <begin position="252"/>
        <end position="272"/>
    </location>
</feature>
<dbReference type="Proteomes" id="UP001596514">
    <property type="component" value="Unassembled WGS sequence"/>
</dbReference>
<evidence type="ECO:0000256" key="2">
    <source>
        <dbReference type="ARBA" id="ARBA00007511"/>
    </source>
</evidence>